<feature type="compositionally biased region" description="Polar residues" evidence="6">
    <location>
        <begin position="744"/>
        <end position="754"/>
    </location>
</feature>
<feature type="region of interest" description="Disordered" evidence="6">
    <location>
        <begin position="526"/>
        <end position="621"/>
    </location>
</feature>
<feature type="compositionally biased region" description="Acidic residues" evidence="6">
    <location>
        <begin position="1413"/>
        <end position="1422"/>
    </location>
</feature>
<feature type="domain" description="EGF-like" evidence="9">
    <location>
        <begin position="4947"/>
        <end position="4982"/>
    </location>
</feature>
<feature type="compositionally biased region" description="Pro residues" evidence="6">
    <location>
        <begin position="4116"/>
        <end position="4139"/>
    </location>
</feature>
<dbReference type="OrthoDB" id="10040649at2759"/>
<proteinExistence type="predicted"/>
<dbReference type="CDD" id="cd00054">
    <property type="entry name" value="EGF_CA"/>
    <property type="match status" value="1"/>
</dbReference>
<dbReference type="SMART" id="SM00179">
    <property type="entry name" value="EGF_CA"/>
    <property type="match status" value="1"/>
</dbReference>
<dbReference type="InterPro" id="IPR001881">
    <property type="entry name" value="EGF-like_Ca-bd_dom"/>
</dbReference>
<comment type="caution">
    <text evidence="5">Lacks conserved residue(s) required for the propagation of feature annotation.</text>
</comment>
<feature type="transmembrane region" description="Helical" evidence="7">
    <location>
        <begin position="4987"/>
        <end position="5011"/>
    </location>
</feature>
<dbReference type="InterPro" id="IPR018097">
    <property type="entry name" value="EGF_Ca-bd_CS"/>
</dbReference>
<feature type="compositionally biased region" description="Low complexity" evidence="6">
    <location>
        <begin position="1782"/>
        <end position="1791"/>
    </location>
</feature>
<feature type="compositionally biased region" description="Acidic residues" evidence="6">
    <location>
        <begin position="1716"/>
        <end position="1733"/>
    </location>
</feature>
<feature type="region of interest" description="Disordered" evidence="6">
    <location>
        <begin position="2918"/>
        <end position="2967"/>
    </location>
</feature>
<dbReference type="InterPro" id="IPR009030">
    <property type="entry name" value="Growth_fac_rcpt_cys_sf"/>
</dbReference>
<feature type="region of interest" description="Disordered" evidence="6">
    <location>
        <begin position="4171"/>
        <end position="4190"/>
    </location>
</feature>
<feature type="compositionally biased region" description="Low complexity" evidence="6">
    <location>
        <begin position="1542"/>
        <end position="1558"/>
    </location>
</feature>
<feature type="region of interest" description="Disordered" evidence="6">
    <location>
        <begin position="998"/>
        <end position="1039"/>
    </location>
</feature>
<evidence type="ECO:0000256" key="2">
    <source>
        <dbReference type="ARBA" id="ARBA00022729"/>
    </source>
</evidence>
<dbReference type="PANTHER" id="PTHR39072:SF2">
    <property type="match status" value="1"/>
</dbReference>
<feature type="region of interest" description="Disordered" evidence="6">
    <location>
        <begin position="1488"/>
        <end position="1598"/>
    </location>
</feature>
<feature type="compositionally biased region" description="Low complexity" evidence="6">
    <location>
        <begin position="1657"/>
        <end position="1681"/>
    </location>
</feature>
<evidence type="ECO:0000256" key="4">
    <source>
        <dbReference type="ARBA" id="ARBA00023157"/>
    </source>
</evidence>
<feature type="region of interest" description="Disordered" evidence="6">
    <location>
        <begin position="1611"/>
        <end position="1922"/>
    </location>
</feature>
<evidence type="ECO:0000256" key="8">
    <source>
        <dbReference type="SAM" id="SignalP"/>
    </source>
</evidence>
<dbReference type="SUPFAM" id="SSF57184">
    <property type="entry name" value="Growth factor receptor domain"/>
    <property type="match status" value="1"/>
</dbReference>
<feature type="compositionally biased region" description="Polar residues" evidence="6">
    <location>
        <begin position="1002"/>
        <end position="1016"/>
    </location>
</feature>
<evidence type="ECO:0000256" key="5">
    <source>
        <dbReference type="PROSITE-ProRule" id="PRU00076"/>
    </source>
</evidence>
<feature type="compositionally biased region" description="Low complexity" evidence="6">
    <location>
        <begin position="1886"/>
        <end position="1918"/>
    </location>
</feature>
<keyword evidence="7" id="KW-0812">Transmembrane</keyword>
<feature type="region of interest" description="Disordered" evidence="6">
    <location>
        <begin position="2684"/>
        <end position="2730"/>
    </location>
</feature>
<feature type="compositionally biased region" description="Low complexity" evidence="6">
    <location>
        <begin position="731"/>
        <end position="743"/>
    </location>
</feature>
<feature type="compositionally biased region" description="Polar residues" evidence="6">
    <location>
        <begin position="1517"/>
        <end position="1527"/>
    </location>
</feature>
<dbReference type="Proteomes" id="UP000301870">
    <property type="component" value="Chromosome 4"/>
</dbReference>
<dbReference type="FunFam" id="2.10.25.10:FF:000038">
    <property type="entry name" value="Fibrillin 2"/>
    <property type="match status" value="1"/>
</dbReference>
<feature type="compositionally biased region" description="Acidic residues" evidence="6">
    <location>
        <begin position="2248"/>
        <end position="2262"/>
    </location>
</feature>
<feature type="region of interest" description="Disordered" evidence="6">
    <location>
        <begin position="5244"/>
        <end position="5263"/>
    </location>
</feature>
<feature type="disulfide bond" evidence="5">
    <location>
        <begin position="4972"/>
        <end position="4981"/>
    </location>
</feature>
<feature type="compositionally biased region" description="Polar residues" evidence="6">
    <location>
        <begin position="2229"/>
        <end position="2247"/>
    </location>
</feature>
<name>A0A9J7EQT9_SPOLT</name>
<keyword evidence="10" id="KW-1185">Reference proteome</keyword>
<feature type="compositionally biased region" description="Low complexity" evidence="6">
    <location>
        <begin position="1809"/>
        <end position="1824"/>
    </location>
</feature>
<evidence type="ECO:0000256" key="3">
    <source>
        <dbReference type="ARBA" id="ARBA00022737"/>
    </source>
</evidence>
<dbReference type="GeneID" id="111364156"/>
<feature type="compositionally biased region" description="Basic and acidic residues" evidence="6">
    <location>
        <begin position="1018"/>
        <end position="1032"/>
    </location>
</feature>
<evidence type="ECO:0000313" key="11">
    <source>
        <dbReference type="RefSeq" id="XP_022836784.1"/>
    </source>
</evidence>
<accession>A0A9J7EQT9</accession>
<feature type="compositionally biased region" description="Acidic residues" evidence="6">
    <location>
        <begin position="565"/>
        <end position="577"/>
    </location>
</feature>
<keyword evidence="7" id="KW-0472">Membrane</keyword>
<feature type="compositionally biased region" description="Acidic residues" evidence="6">
    <location>
        <begin position="612"/>
        <end position="621"/>
    </location>
</feature>
<evidence type="ECO:0000256" key="7">
    <source>
        <dbReference type="SAM" id="Phobius"/>
    </source>
</evidence>
<feature type="compositionally biased region" description="Low complexity" evidence="6">
    <location>
        <begin position="1859"/>
        <end position="1871"/>
    </location>
</feature>
<feature type="region of interest" description="Disordered" evidence="6">
    <location>
        <begin position="330"/>
        <end position="352"/>
    </location>
</feature>
<organism evidence="10 11">
    <name type="scientific">Spodoptera litura</name>
    <name type="common">Asian cotton leafworm</name>
    <dbReference type="NCBI Taxonomy" id="69820"/>
    <lineage>
        <taxon>Eukaryota</taxon>
        <taxon>Metazoa</taxon>
        <taxon>Ecdysozoa</taxon>
        <taxon>Arthropoda</taxon>
        <taxon>Hexapoda</taxon>
        <taxon>Insecta</taxon>
        <taxon>Pterygota</taxon>
        <taxon>Neoptera</taxon>
        <taxon>Endopterygota</taxon>
        <taxon>Lepidoptera</taxon>
        <taxon>Glossata</taxon>
        <taxon>Ditrysia</taxon>
        <taxon>Noctuoidea</taxon>
        <taxon>Noctuidae</taxon>
        <taxon>Amphipyrinae</taxon>
        <taxon>Spodoptera</taxon>
    </lineage>
</organism>
<keyword evidence="4 5" id="KW-1015">Disulfide bond</keyword>
<feature type="region of interest" description="Disordered" evidence="6">
    <location>
        <begin position="3833"/>
        <end position="3854"/>
    </location>
</feature>
<keyword evidence="3" id="KW-0677">Repeat</keyword>
<feature type="region of interest" description="Disordered" evidence="6">
    <location>
        <begin position="3170"/>
        <end position="3231"/>
    </location>
</feature>
<feature type="region of interest" description="Disordered" evidence="6">
    <location>
        <begin position="4241"/>
        <end position="4342"/>
    </location>
</feature>
<feature type="compositionally biased region" description="Acidic residues" evidence="6">
    <location>
        <begin position="3833"/>
        <end position="3850"/>
    </location>
</feature>
<dbReference type="RefSeq" id="XP_022836784.1">
    <property type="nucleotide sequence ID" value="XM_022981016.1"/>
</dbReference>
<feature type="compositionally biased region" description="Polar residues" evidence="6">
    <location>
        <begin position="1497"/>
        <end position="1508"/>
    </location>
</feature>
<dbReference type="PROSITE" id="PS01187">
    <property type="entry name" value="EGF_CA"/>
    <property type="match status" value="1"/>
</dbReference>
<dbReference type="PROSITE" id="PS00022">
    <property type="entry name" value="EGF_1"/>
    <property type="match status" value="1"/>
</dbReference>
<dbReference type="InterPro" id="IPR049883">
    <property type="entry name" value="NOTCH1_EGF-like"/>
</dbReference>
<evidence type="ECO:0000256" key="6">
    <source>
        <dbReference type="SAM" id="MobiDB-lite"/>
    </source>
</evidence>
<feature type="region of interest" description="Disordered" evidence="6">
    <location>
        <begin position="2227"/>
        <end position="2289"/>
    </location>
</feature>
<protein>
    <submittedName>
        <fullName evidence="11">Uncharacterized protein LOC111364156</fullName>
    </submittedName>
</protein>
<feature type="signal peptide" evidence="8">
    <location>
        <begin position="1"/>
        <end position="35"/>
    </location>
</feature>
<feature type="compositionally biased region" description="Basic and acidic residues" evidence="6">
    <location>
        <begin position="2717"/>
        <end position="2727"/>
    </location>
</feature>
<feature type="region of interest" description="Disordered" evidence="6">
    <location>
        <begin position="5143"/>
        <end position="5165"/>
    </location>
</feature>
<dbReference type="KEGG" id="sliu:111364156"/>
<feature type="region of interest" description="Disordered" evidence="6">
    <location>
        <begin position="4110"/>
        <end position="4143"/>
    </location>
</feature>
<feature type="compositionally biased region" description="Polar residues" evidence="6">
    <location>
        <begin position="1644"/>
        <end position="1654"/>
    </location>
</feature>
<evidence type="ECO:0000256" key="1">
    <source>
        <dbReference type="ARBA" id="ARBA00022536"/>
    </source>
</evidence>
<feature type="domain" description="EGF-like" evidence="9">
    <location>
        <begin position="4897"/>
        <end position="4936"/>
    </location>
</feature>
<reference evidence="11" key="1">
    <citation type="submission" date="2025-08" db="UniProtKB">
        <authorList>
            <consortium name="RefSeq"/>
        </authorList>
    </citation>
    <scope>IDENTIFICATION</scope>
    <source>
        <strain evidence="11">Ishihara</strain>
        <tissue evidence="11">Whole body</tissue>
    </source>
</reference>
<feature type="compositionally biased region" description="Polar residues" evidence="6">
    <location>
        <begin position="2954"/>
        <end position="2963"/>
    </location>
</feature>
<sequence>MLQPRLFCEGKSRRMPFRSLVVFVALLLSSTLVTCQEINNDEQIESSRIKREGVPENRDLTVLLVNQKRNDYNTKIGRYHSVKPLIGLLTSTARTFIQDGVTTEYATQILGTTLDNGRIYAQLLTKSSLVLYNKPTNVEDPVIVKPTRIHSAFDGEWNVKQDLGFIDPEKFVLKNTDYLAPSSKMEIVYASKPAQDSFKFWSPSAPESQAENQIFDEPTGRRVQPVKEIPRYVQNEALNFLDGPSIDSDKKFEFVVEPSIVENVNTFNRQSKAYEPVTEPIKEEPRPKPEVLDEVDVVKVKPTYDLPTFTIKNEFSPIFYYIDNVESRRPQQQAAQQSKIPKKLFGQKSEPRPKKTFTYAGFADFTTVVGDTVIIFSPNTETSRPQNPDEVNVFPSANRIDKLSTKITFLAADIPVATSTYKAHEAKSATRIPGPAVVDENRSDKALFNDEESLKKVLYEVDDKIPDVVSVQYNNGFDLNVDVIQPSESPITTTESTRTTDDLGVIPINDYSNSEATEPLATLSPTTTILEAPKESAVTESDMSELFTNSEEESENTAAEITEKPEEEEEEEEEDVTTEMPDFMTTTESGHSEESSEEMETTTESKFTIPETQEDSNEDAIDDTQEVVCTEGFETQSTMTTAYKTLTYLTTYFIPLESTETTTSIKSDVVVESNTGFLTNVVCRTNMNIEPTAVVNVDYSVETKSKIVESVSEEPAKPPVEPEIVTESPKTTTQQQEIQTTVQDEPTTGTVQSSDETEETVEEKEPTTTPSTTTTTERITTSQGHVEVSVSTEQTTTTTTTEKATTPEEVEDSENEIDVIYKTLYTTYTYFTTFFGDQTSSVASHKSVVTNIITSTIDLSKLDPSLLGAFNEDEIAPTSVGIGRPTEILAINSAIDLVKNKDVLESVEVDDIYSSQTPTPSLGDDIIASIKPDAVKTYYTTYTFFTTIYVGSDANICSRNEVYTNYVGPDELIPTKANPLAMENTRAQFDFRNCKQIKMEQPPNQQETASMETSVSMEEDKVQSSVDSKPESTPDPSPIEVDMLFSVESNPLESENSYVTDIKSSSSKGERKFLDNNNIILDDQISSESNIDEILPSPTLLLQTSYTTFTYFTTMYIGKDSSKVKSRLETITNVVTETIMPNKEPEEESNLPITYYTTFTYWTTLYKDKSTTITSREEIVSNVVTPVAQSVATISPIDTTPIDVDTSLPPKDLEVELKPSLVSDNLEPDDGKATFYTTYTYFTTFYAGNTSQVRSSLETVTNIVDNTKLVEDNQLGRKVPVGAADQNLIQDNGEKPHIAPTVVKEQIIPTKLPDASSVPGTVLLGTYIDNLFAEVKPADKPSTPAPEGEKKILFSQVAVISGDSTVVTADNKSLTIDTSSSTTTTTESNIISPTPEVIESSVAEPEPTTETPNESEEEEDDSTNTRKKSRLTFTPKKPSTTPVIIPFASRNRPTFIPKRVPLSSGATTITRADFTPPVITATPSLKSVKTSGFGGNRKQSAYPGSSSAGKRFPGRASVNNPSANAPQASRPGGFAVRGSIQPTSRRTGFRSSSGRPSSLDYINRSAAPRVRPTASSRLPPGRVRPSASITFSPDQNDETLATQQEENATEALEEVSEAPARTTNNPLLRFRRPPVPRQPGTAITPRSTTASSRRAVTPRGRLTTTTRRSTTRTTSSPLLSLRRNRPNALFPRRNLFRQPEPEPEEEIKEDEQKVDESEEILEEEEFEEDNDYDSSDRKERQVAQPPPAVAPRRNIVQIRPFAFKRRSKRQADYGNRKYTNFRRPGTKTTTTRRPEPETEEPTTQKVRPGNRYNGRSSSSGRTTTAVAPKSNARQPFVVRGETRTTTTTSAPAYRRGKSSRPSSRTTTTSSRPKPPKTPKSPRLNKNSSGARTSTSRSSGRSSRTRTTTSRANSRQRSSFENFSGERFNVKNILNDGKITITHQIPTEVTVPIVNGKITEYKNLLSATPSLETLLLNQVSTSFGPLGNPQLVLAAESTELADNGATKIIKYLLHETPTTTVIFTPTTIRGRKTSFSHVLPSTVYNVEPVTQTIAPEINSNVPLANLLLSQLLLGNQQPAINPFLALQGQGLIPQQPIVQTPVTEYKTRTTTYVTTVTDARETVLPITFRGQAILTTIVDPTTNVITATEFITDTVVTTPTVAQAPQLNSLLLPLLLQQQQQQQQPALNLQTANPLLGLGQADLAALGGLNGFNNLNLSPNLNHQNNLNNDIYSNSPKPNILSDLNSNEDFSDDTEVQDTEEDLPPPPPAAPSRRKSRPKPAAAAAPVGPPKQTSVVTLYVSGRHPGEFSTVLSTVVADDTQTVRKREAIYYDNVQVLPSLLPTISELSGSYLDSGIVSDTEKYFNNASVENQVETQSLESIVGEVSKHIRYDASPTYVVSAASPSATRDLRQSSIDDILTKNLRYKTQSHNSFLLPSTHITKTRQDDLTKDQKTDRLDCIRKTKIPKVPNDGWFHTHILRLPILEKSFNTNGIVYDNTPWRPGRDMDLEAKEPEEDERRLKNLATRIMSNGVEVLVKDKNADGKQEQTKYMEVKTIQPSAATNMYMSSYPKIDKRIDSAEEDSNGFDLIQPSEVSNPPCTSSCSCSNTKTEGLQTKYSNINFSGSSSKYGMKTTNYGATKLDLRPTNKESIDKKTKYGPYEYETNSHLAPTDKVVEKYTEVINDYSDEKDSNSVEESELLTNEQAPAPPKTNKVNTKVPEKTKPDKPQKPNKNKFVVADLLKLGTLGIKGLTQLAPVIEKMTGGFIKRQDTLNKTTTTTVKPAVKLTAYTANKRVDSDLDGKHSNFPIYIPVDELETSESQLVFTNATLHQNLAWAAEHKQPKAHIVPPKIVHESPLVNGGIPISPGEIITANSDVIVGKPAVGGPLTLAASGIKLQNSVNPPPIDSFIAANEQYFVNEKPLGDQPPSDDSYDLRPPELPKPNSKPNRPMPRPMQSFNIQNSAPNDKYPYRMPASIHDHLMKTEQIKTNVPVLSNHGRPAFLDYIPSLAKPTNAPIKHHTDFKPVNEANVESVADNSPSSSEVVNTQIRTENSFTVAGNVESNKPFLVDIQPSRVANVLIPHGSSTALVFAGSSEPHKTGDYIDDPLPYPEPGYFGSFSIDAPQMTNVHNVPTNTNKQYVGKPNVHALLDSHKPNLPSYKDQSHRNDLKIKWKDNKRPIDYNKIPPPTSNQETHVQVGPQITVYDPDVYNPNNGDFDKYNKHRGKDKPKDGKEVIDKEYENYLAVPPPPQQVPQKQYYNQDNIYDKSKPYSQRPIVHTKPVQDMKVFLNIQHPVPEQLPPKVTSEIYFAAQMPNSKPSPTYTIRIPPASPNYNTFNQPTNNMQPPKVNNVGPIQNSFSVISSPNMANKSFVPTVSEDKDNTYTVTLNTATNVASNNEAGQVIGSSVAVPVGTSTHVSQLNTDIPIGTNFAIRVEDNTSPLETYNLQGNSNQPTVFNDNSRIPQVSVGDNRWNKSSTDTIHSTIVGNSYNNQNYGDKKTSYEDKNHYTSHNQQNINKNQNYANTNQNQYVNVNQNTEIKNQNYNKNQNEGNINQNYAIIPTYENKQPTYENKPSSFNVQNQNFGNVNYANKNQEQVNKNYEKPNQSYGNQKKQPSFENQYQNYGDKNIRNPLNPSIPPSLNSHANFPMMNDYSTPSTVNENVKPVTEYPDNVKSGDIKRPAKLIPNIPTNSHGWYSSVLNENKIVNNIKVEATTRKIIPLIHDYNEKNNSPQFGEKITSAGKPPTEFWSQNGPTVTGFSIGKPFTKPQITEKPFSTNPPFTTKPFNINYIPSNLGGMRQPAYDIPIRDNSDETTTAKINLSTDKIKPVYENSEEIYDGEEEPENAGEIDGEVSSESMKVPVVSASSEIDSNSKSSTEITLLQDEVLNPPKNEEKDESNKILVNFNPGTQTEKPFTSYNSTGFQTNTIKPIYENNPYNKPRPFTINTAIVLDHQLQQPHWQINHMMENTTNASYEDNIDLNIGEEMDKPSKFKPPTSSNPLYVTESDAKYKRPPRPVFTNQFNNTRVHNESIITSTVHIQDKKPLIVEKATEKTTLPTFTLSNLELNRTSSEIIDLSPPPPTMDYNFKPSTNDEMIMGMSPPPPRTPPGIRLPTRVPLTPRPAIPIRTPPPYRTKPSRPVPPRVTTQRPIRKPVVNRDEISTYRPAFDIINNIRRPTYNRDQPSSQLLPPPRDIPSRVVSPIEVPAPTVSIPDVPKVVFPTPISSGWLTSSGIDFSSSFNFNPTSIQFPDSPEPSKIPDSTEVSSSLENSYSYETESSSERVDDEVSYEKPVTEDRVVVSKESSTEASTSTTTTTTTTAKATTTSTESNESSSETSQEETSTDKMKVIPLGNKNRTRKPYPVRIDEKKTTTSKYKLPAKPTSIIKPTRTLSRPEVLYPTRHTSIRKIVRPITRVPPIIPTGIIESSETSFDEDFIRPTEVLKDNIPPTIAELEVTNLVEREPSSIPNSIPSSIPNSIPSSIPTPSIEEITTIKPTHHAGNEIKISDEIIPTKTEFRTTVITLTKTLSEPPRTVSSIGYVNLTHTLTVTHTKTSLVSQSEGAVTQTLILTNTQTSTIVDVVTEVHTQVQPTTIIETVTKHIPIQVQPTPVQESIPKTKVSLDDITMSSEENDNLIIRDSDTTDNIIQKIENDSDPENDNDTFFVVMNKSQNGGQSPPVTTDIETGDYDVTRNEQVNNNGVSQVLFGEILLAGTPFLETTNVNPNGVPYGKECQPDCKASRNERCQRIDGLMKCVCRPGFARMFPDRPCKPTYTYSVKLALGSQGNERLEFHDNLSDNSSKEHHALAVASHEGINRMIMQSDLRDVYHGVHINGFHPVEMKTTGGDLYQGVMNDFYVQLSDNAHESRLKEVIEKYLRNNNYSLGGTEVHAASELMEKLDVSDFDECVSGQFHDCSEHAQCFNLRGTYTCSCLEGYADLSVNALYPGRICSAEPVGCERCNYHGACYSRDDRRVLCECFQWYAGSSCQINLKVVLISLVVCGALLTVVLAVCAVMACSRRARRAPHPQRSIVACIQSMPSLHQGAMPKQRADRRALISERGESGDNSSIQNASLPYIPAKRASTSAKKCVMSDPPAHDPPPPPAPAVMIPRARLHPHHGDSRENIARKRSLELSSEAKLISYLESGATTSNDEMRRKHSLESSYSANKDRHNKQGALVSAGFKVSTTIRPDEAAMKEDRDDLSSVTKGDLEAELARFDTLRKSYSQEDLSEWTDAERRLGELTLSEARSVGGTLPASTGRAASSTRLTHQEHTMAERDLGSTFLLPHVHLYKPDLTSDVSEFDSL</sequence>
<dbReference type="GO" id="GO:0005509">
    <property type="term" value="F:calcium ion binding"/>
    <property type="evidence" value="ECO:0007669"/>
    <property type="project" value="InterPro"/>
</dbReference>
<dbReference type="InterPro" id="IPR000152">
    <property type="entry name" value="EGF-type_Asp/Asn_hydroxyl_site"/>
</dbReference>
<dbReference type="Pfam" id="PF07645">
    <property type="entry name" value="EGF_CA"/>
    <property type="match status" value="1"/>
</dbReference>
<dbReference type="PROSITE" id="PS50026">
    <property type="entry name" value="EGF_3"/>
    <property type="match status" value="2"/>
</dbReference>
<dbReference type="Pfam" id="PF15950">
    <property type="entry name" value="DUF4758"/>
    <property type="match status" value="4"/>
</dbReference>
<evidence type="ECO:0000313" key="10">
    <source>
        <dbReference type="Proteomes" id="UP000301870"/>
    </source>
</evidence>
<keyword evidence="2 8" id="KW-0732">Signal</keyword>
<feature type="compositionally biased region" description="Low complexity" evidence="6">
    <location>
        <begin position="4297"/>
        <end position="4336"/>
    </location>
</feature>
<gene>
    <name evidence="11" type="primary">LOC111364156</name>
</gene>
<feature type="compositionally biased region" description="Basic and acidic residues" evidence="6">
    <location>
        <begin position="3170"/>
        <end position="3179"/>
    </location>
</feature>
<dbReference type="SMART" id="SM00181">
    <property type="entry name" value="EGF"/>
    <property type="match status" value="3"/>
</dbReference>
<dbReference type="InterPro" id="IPR031866">
    <property type="entry name" value="DUF4758"/>
</dbReference>
<feature type="region of interest" description="Disordered" evidence="6">
    <location>
        <begin position="1376"/>
        <end position="1444"/>
    </location>
</feature>
<dbReference type="PROSITE" id="PS00010">
    <property type="entry name" value="ASX_HYDROXYL"/>
    <property type="match status" value="1"/>
</dbReference>
<dbReference type="PANTHER" id="PTHR39072">
    <property type="entry name" value="RE48511P"/>
    <property type="match status" value="1"/>
</dbReference>
<feature type="region of interest" description="Disordered" evidence="6">
    <location>
        <begin position="710"/>
        <end position="812"/>
    </location>
</feature>
<evidence type="ECO:0000259" key="9">
    <source>
        <dbReference type="PROSITE" id="PS50026"/>
    </source>
</evidence>
<dbReference type="InterPro" id="IPR000742">
    <property type="entry name" value="EGF"/>
</dbReference>
<feature type="compositionally biased region" description="Low complexity" evidence="6">
    <location>
        <begin position="767"/>
        <end position="804"/>
    </location>
</feature>
<feature type="compositionally biased region" description="Polar residues" evidence="6">
    <location>
        <begin position="1587"/>
        <end position="1598"/>
    </location>
</feature>
<feature type="compositionally biased region" description="Low complexity" evidence="6">
    <location>
        <begin position="1376"/>
        <end position="1394"/>
    </location>
</feature>
<feature type="compositionally biased region" description="Basic and acidic residues" evidence="6">
    <location>
        <begin position="4284"/>
        <end position="4296"/>
    </location>
</feature>
<keyword evidence="1 5" id="KW-0245">EGF-like domain</keyword>
<feature type="chain" id="PRO_5039938272" evidence="8">
    <location>
        <begin position="36"/>
        <end position="5299"/>
    </location>
</feature>
<feature type="compositionally biased region" description="Low complexity" evidence="6">
    <location>
        <begin position="4257"/>
        <end position="4273"/>
    </location>
</feature>
<keyword evidence="7" id="KW-1133">Transmembrane helix</keyword>
<dbReference type="Gene3D" id="2.10.25.10">
    <property type="entry name" value="Laminin"/>
    <property type="match status" value="1"/>
</dbReference>